<feature type="compositionally biased region" description="Acidic residues" evidence="1">
    <location>
        <begin position="165"/>
        <end position="184"/>
    </location>
</feature>
<feature type="compositionally biased region" description="Low complexity" evidence="1">
    <location>
        <begin position="87"/>
        <end position="98"/>
    </location>
</feature>
<dbReference type="Proteomes" id="UP001151760">
    <property type="component" value="Unassembled WGS sequence"/>
</dbReference>
<organism evidence="2 3">
    <name type="scientific">Tanacetum coccineum</name>
    <dbReference type="NCBI Taxonomy" id="301880"/>
    <lineage>
        <taxon>Eukaryota</taxon>
        <taxon>Viridiplantae</taxon>
        <taxon>Streptophyta</taxon>
        <taxon>Embryophyta</taxon>
        <taxon>Tracheophyta</taxon>
        <taxon>Spermatophyta</taxon>
        <taxon>Magnoliopsida</taxon>
        <taxon>eudicotyledons</taxon>
        <taxon>Gunneridae</taxon>
        <taxon>Pentapetalae</taxon>
        <taxon>asterids</taxon>
        <taxon>campanulids</taxon>
        <taxon>Asterales</taxon>
        <taxon>Asteraceae</taxon>
        <taxon>Asteroideae</taxon>
        <taxon>Anthemideae</taxon>
        <taxon>Anthemidinae</taxon>
        <taxon>Tanacetum</taxon>
    </lineage>
</organism>
<accession>A0ABQ5C0W9</accession>
<gene>
    <name evidence="2" type="ORF">Tco_0890612</name>
</gene>
<feature type="region of interest" description="Disordered" evidence="1">
    <location>
        <begin position="64"/>
        <end position="107"/>
    </location>
</feature>
<dbReference type="EMBL" id="BQNB010013824">
    <property type="protein sequence ID" value="GJT20675.1"/>
    <property type="molecule type" value="Genomic_DNA"/>
</dbReference>
<reference evidence="2" key="1">
    <citation type="journal article" date="2022" name="Int. J. Mol. Sci.">
        <title>Draft Genome of Tanacetum Coccineum: Genomic Comparison of Closely Related Tanacetum-Family Plants.</title>
        <authorList>
            <person name="Yamashiro T."/>
            <person name="Shiraishi A."/>
            <person name="Nakayama K."/>
            <person name="Satake H."/>
        </authorList>
    </citation>
    <scope>NUCLEOTIDE SEQUENCE</scope>
</reference>
<keyword evidence="3" id="KW-1185">Reference proteome</keyword>
<feature type="region of interest" description="Disordered" evidence="1">
    <location>
        <begin position="142"/>
        <end position="219"/>
    </location>
</feature>
<protein>
    <submittedName>
        <fullName evidence="2">Uncharacterized protein</fullName>
    </submittedName>
</protein>
<proteinExistence type="predicted"/>
<comment type="caution">
    <text evidence="2">The sequence shown here is derived from an EMBL/GenBank/DDBJ whole genome shotgun (WGS) entry which is preliminary data.</text>
</comment>
<evidence type="ECO:0000256" key="1">
    <source>
        <dbReference type="SAM" id="MobiDB-lite"/>
    </source>
</evidence>
<evidence type="ECO:0000313" key="2">
    <source>
        <dbReference type="EMBL" id="GJT20675.1"/>
    </source>
</evidence>
<reference evidence="2" key="2">
    <citation type="submission" date="2022-01" db="EMBL/GenBank/DDBJ databases">
        <authorList>
            <person name="Yamashiro T."/>
            <person name="Shiraishi A."/>
            <person name="Satake H."/>
            <person name="Nakayama K."/>
        </authorList>
    </citation>
    <scope>NUCLEOTIDE SEQUENCE</scope>
</reference>
<evidence type="ECO:0000313" key="3">
    <source>
        <dbReference type="Proteomes" id="UP001151760"/>
    </source>
</evidence>
<sequence>MIECKVMRTLASVEFESILILGLSCCPSSSSVRCLEKVDAPVRYRTWMSTLVFVDLEISTQANGAQSSRVPDPVETETPESPHTVASPTSLPDSTPPTCHAEETPRMVVRVPPAMSLGVSTSIAEVAAMSDLAFRKRFRSSYESLPSSSPPDLPLRKHSRGTSELVEDKEEDEEEEDEEVEVSSDSDSKSEAVGDEGLAAGDEGPDMRVESLGLEEDEVVPEGRQPVLALESWASQTDAQRAALWHAISDTQEENWELRLQLAKERHARLELAEIVDSMRGGQGPSRDV</sequence>
<name>A0ABQ5C0W9_9ASTR</name>